<dbReference type="AlphaFoldDB" id="A0A382U0M1"/>
<proteinExistence type="predicted"/>
<reference evidence="1" key="1">
    <citation type="submission" date="2018-05" db="EMBL/GenBank/DDBJ databases">
        <authorList>
            <person name="Lanie J.A."/>
            <person name="Ng W.-L."/>
            <person name="Kazmierczak K.M."/>
            <person name="Andrzejewski T.M."/>
            <person name="Davidsen T.M."/>
            <person name="Wayne K.J."/>
            <person name="Tettelin H."/>
            <person name="Glass J.I."/>
            <person name="Rusch D."/>
            <person name="Podicherti R."/>
            <person name="Tsui H.-C.T."/>
            <person name="Winkler M.E."/>
        </authorList>
    </citation>
    <scope>NUCLEOTIDE SEQUENCE</scope>
</reference>
<accession>A0A382U0M1</accession>
<gene>
    <name evidence="1" type="ORF">METZ01_LOCUS380728</name>
</gene>
<evidence type="ECO:0000313" key="1">
    <source>
        <dbReference type="EMBL" id="SVD27874.1"/>
    </source>
</evidence>
<sequence length="34" mass="3827">MLSNSIVGIKKGIGSESNIQKERKIDKKAWIIIK</sequence>
<organism evidence="1">
    <name type="scientific">marine metagenome</name>
    <dbReference type="NCBI Taxonomy" id="408172"/>
    <lineage>
        <taxon>unclassified sequences</taxon>
        <taxon>metagenomes</taxon>
        <taxon>ecological metagenomes</taxon>
    </lineage>
</organism>
<protein>
    <submittedName>
        <fullName evidence="1">Uncharacterized protein</fullName>
    </submittedName>
</protein>
<dbReference type="EMBL" id="UINC01140619">
    <property type="protein sequence ID" value="SVD27874.1"/>
    <property type="molecule type" value="Genomic_DNA"/>
</dbReference>
<name>A0A382U0M1_9ZZZZ</name>